<dbReference type="GO" id="GO:0004984">
    <property type="term" value="F:olfactory receptor activity"/>
    <property type="evidence" value="ECO:0007669"/>
    <property type="project" value="TreeGrafter"/>
</dbReference>
<dbReference type="PANTHER" id="PTHR31357">
    <property type="entry name" value="SERPENTINE RECEPTOR CLASS ALPHA-10"/>
    <property type="match status" value="1"/>
</dbReference>
<dbReference type="GO" id="GO:0046983">
    <property type="term" value="F:protein dimerization activity"/>
    <property type="evidence" value="ECO:0007669"/>
    <property type="project" value="InterPro"/>
</dbReference>
<feature type="transmembrane region" description="Helical" evidence="6">
    <location>
        <begin position="92"/>
        <end position="114"/>
    </location>
</feature>
<evidence type="ECO:0000256" key="4">
    <source>
        <dbReference type="ARBA" id="ARBA00023136"/>
    </source>
</evidence>
<feature type="domain" description="BHLH" evidence="7">
    <location>
        <begin position="32"/>
        <end position="84"/>
    </location>
</feature>
<dbReference type="Pfam" id="PF10292">
    <property type="entry name" value="7TM_GPCR_Srab"/>
    <property type="match status" value="1"/>
</dbReference>
<dbReference type="SMART" id="SM00353">
    <property type="entry name" value="HLH"/>
    <property type="match status" value="1"/>
</dbReference>
<accession>A0A8S1ERJ2</accession>
<dbReference type="GO" id="GO:0016020">
    <property type="term" value="C:membrane"/>
    <property type="evidence" value="ECO:0007669"/>
    <property type="project" value="UniProtKB-SubCell"/>
</dbReference>
<dbReference type="SUPFAM" id="SSF47459">
    <property type="entry name" value="HLH, helix-loop-helix DNA-binding domain"/>
    <property type="match status" value="1"/>
</dbReference>
<feature type="transmembrane region" description="Helical" evidence="6">
    <location>
        <begin position="194"/>
        <end position="215"/>
    </location>
</feature>
<evidence type="ECO:0000256" key="5">
    <source>
        <dbReference type="SAM" id="MobiDB-lite"/>
    </source>
</evidence>
<dbReference type="PROSITE" id="PS50888">
    <property type="entry name" value="BHLH"/>
    <property type="match status" value="1"/>
</dbReference>
<dbReference type="Gene3D" id="4.10.280.10">
    <property type="entry name" value="Helix-loop-helix DNA-binding domain"/>
    <property type="match status" value="1"/>
</dbReference>
<comment type="caution">
    <text evidence="8">The sequence shown here is derived from an EMBL/GenBank/DDBJ whole genome shotgun (WGS) entry which is preliminary data.</text>
</comment>
<dbReference type="EMBL" id="CADEPM010000002">
    <property type="protein sequence ID" value="CAB3400519.1"/>
    <property type="molecule type" value="Genomic_DNA"/>
</dbReference>
<dbReference type="InterPro" id="IPR036638">
    <property type="entry name" value="HLH_DNA-bd_sf"/>
</dbReference>
<evidence type="ECO:0000259" key="7">
    <source>
        <dbReference type="PROSITE" id="PS50888"/>
    </source>
</evidence>
<name>A0A8S1ERJ2_9PELO</name>
<evidence type="ECO:0000256" key="6">
    <source>
        <dbReference type="SAM" id="Phobius"/>
    </source>
</evidence>
<feature type="compositionally biased region" description="Basic residues" evidence="5">
    <location>
        <begin position="22"/>
        <end position="31"/>
    </location>
</feature>
<feature type="transmembrane region" description="Helical" evidence="6">
    <location>
        <begin position="138"/>
        <end position="159"/>
    </location>
</feature>
<evidence type="ECO:0000256" key="2">
    <source>
        <dbReference type="ARBA" id="ARBA00022692"/>
    </source>
</evidence>
<keyword evidence="3 6" id="KW-1133">Transmembrane helix</keyword>
<comment type="subcellular location">
    <subcellularLocation>
        <location evidence="1">Membrane</location>
        <topology evidence="1">Multi-pass membrane protein</topology>
    </subcellularLocation>
</comment>
<dbReference type="InterPro" id="IPR019408">
    <property type="entry name" value="7TM_GPCR_serpentine_rcpt_Srab"/>
</dbReference>
<proteinExistence type="predicted"/>
<reference evidence="8 9" key="1">
    <citation type="submission" date="2020-04" db="EMBL/GenBank/DDBJ databases">
        <authorList>
            <person name="Laetsch R D."/>
            <person name="Stevens L."/>
            <person name="Kumar S."/>
            <person name="Blaxter L. M."/>
        </authorList>
    </citation>
    <scope>NUCLEOTIDE SEQUENCE [LARGE SCALE GENOMIC DNA]</scope>
</reference>
<evidence type="ECO:0000256" key="1">
    <source>
        <dbReference type="ARBA" id="ARBA00004141"/>
    </source>
</evidence>
<dbReference type="InterPro" id="IPR051080">
    <property type="entry name" value="Nematode_rcpt-like_serp_alpha"/>
</dbReference>
<keyword evidence="4 6" id="KW-0472">Membrane</keyword>
<dbReference type="PANTHER" id="PTHR31357:SF16">
    <property type="entry name" value="G_PROTEIN_RECEP_F1_2 DOMAIN-CONTAINING PROTEIN-RELATED"/>
    <property type="match status" value="1"/>
</dbReference>
<keyword evidence="9" id="KW-1185">Reference proteome</keyword>
<gene>
    <name evidence="8" type="ORF">CBOVIS_LOCUS3438</name>
</gene>
<sequence>MINEDGSLDTTSEEYRKLSKAERRKRRRATPKYRNLHATRERIRVESFNMAFSRLRALLPTLPVEKKLSKIEILLERFFATFDLGKYEKRGVILGIVLLSISFLLAFVTVYIVFLPEDPNELITTCISISNTSVGPSFYVMFRIQFFLCISLLVAQYLLKRLNKKRKAYIGKNNMSRRYQLKENIKILNQTRPLILTCALVMAIYIVIVSFVRFFKDCFPLHWYEIVSAYLFVISYLPFLLTLIMLIKMSKEERRKKRHLAKSIRSQEMYSMNFHEVKAQEWDNYYTNSVAARKSALAKWKFMGHVLSTSR</sequence>
<keyword evidence="2 6" id="KW-0812">Transmembrane</keyword>
<dbReference type="OrthoDB" id="10067827at2759"/>
<dbReference type="AlphaFoldDB" id="A0A8S1ERJ2"/>
<organism evidence="8 9">
    <name type="scientific">Caenorhabditis bovis</name>
    <dbReference type="NCBI Taxonomy" id="2654633"/>
    <lineage>
        <taxon>Eukaryota</taxon>
        <taxon>Metazoa</taxon>
        <taxon>Ecdysozoa</taxon>
        <taxon>Nematoda</taxon>
        <taxon>Chromadorea</taxon>
        <taxon>Rhabditida</taxon>
        <taxon>Rhabditina</taxon>
        <taxon>Rhabditomorpha</taxon>
        <taxon>Rhabditoidea</taxon>
        <taxon>Rhabditidae</taxon>
        <taxon>Peloderinae</taxon>
        <taxon>Caenorhabditis</taxon>
    </lineage>
</organism>
<evidence type="ECO:0000256" key="3">
    <source>
        <dbReference type="ARBA" id="ARBA00022989"/>
    </source>
</evidence>
<protein>
    <recommendedName>
        <fullName evidence="7">BHLH domain-containing protein</fullName>
    </recommendedName>
</protein>
<evidence type="ECO:0000313" key="8">
    <source>
        <dbReference type="EMBL" id="CAB3400519.1"/>
    </source>
</evidence>
<feature type="transmembrane region" description="Helical" evidence="6">
    <location>
        <begin position="227"/>
        <end position="247"/>
    </location>
</feature>
<feature type="region of interest" description="Disordered" evidence="5">
    <location>
        <begin position="1"/>
        <end position="31"/>
    </location>
</feature>
<dbReference type="Proteomes" id="UP000494206">
    <property type="component" value="Unassembled WGS sequence"/>
</dbReference>
<evidence type="ECO:0000313" key="9">
    <source>
        <dbReference type="Proteomes" id="UP000494206"/>
    </source>
</evidence>
<dbReference type="Gene3D" id="1.20.1070.10">
    <property type="entry name" value="Rhodopsin 7-helix transmembrane proteins"/>
    <property type="match status" value="1"/>
</dbReference>
<dbReference type="InterPro" id="IPR011598">
    <property type="entry name" value="bHLH_dom"/>
</dbReference>